<organism evidence="10 11">
    <name type="scientific">Mizuhopecten yessoensis</name>
    <name type="common">Japanese scallop</name>
    <name type="synonym">Patinopecten yessoensis</name>
    <dbReference type="NCBI Taxonomy" id="6573"/>
    <lineage>
        <taxon>Eukaryota</taxon>
        <taxon>Metazoa</taxon>
        <taxon>Spiralia</taxon>
        <taxon>Lophotrochozoa</taxon>
        <taxon>Mollusca</taxon>
        <taxon>Bivalvia</taxon>
        <taxon>Autobranchia</taxon>
        <taxon>Pteriomorphia</taxon>
        <taxon>Pectinida</taxon>
        <taxon>Pectinoidea</taxon>
        <taxon>Pectinidae</taxon>
        <taxon>Mizuhopecten</taxon>
    </lineage>
</organism>
<dbReference type="InterPro" id="IPR050525">
    <property type="entry name" value="ECM_Assembly_Org"/>
</dbReference>
<dbReference type="PANTHER" id="PTHR24020:SF90">
    <property type="entry name" value="COLLAGEN ALPHA-1(XXI) CHAIN"/>
    <property type="match status" value="1"/>
</dbReference>
<reference evidence="10 11" key="1">
    <citation type="journal article" date="2017" name="Nat. Ecol. Evol.">
        <title>Scallop genome provides insights into evolution of bilaterian karyotype and development.</title>
        <authorList>
            <person name="Wang S."/>
            <person name="Zhang J."/>
            <person name="Jiao W."/>
            <person name="Li J."/>
            <person name="Xun X."/>
            <person name="Sun Y."/>
            <person name="Guo X."/>
            <person name="Huan P."/>
            <person name="Dong B."/>
            <person name="Zhang L."/>
            <person name="Hu X."/>
            <person name="Sun X."/>
            <person name="Wang J."/>
            <person name="Zhao C."/>
            <person name="Wang Y."/>
            <person name="Wang D."/>
            <person name="Huang X."/>
            <person name="Wang R."/>
            <person name="Lv J."/>
            <person name="Li Y."/>
            <person name="Zhang Z."/>
            <person name="Liu B."/>
            <person name="Lu W."/>
            <person name="Hui Y."/>
            <person name="Liang J."/>
            <person name="Zhou Z."/>
            <person name="Hou R."/>
            <person name="Li X."/>
            <person name="Liu Y."/>
            <person name="Li H."/>
            <person name="Ning X."/>
            <person name="Lin Y."/>
            <person name="Zhao L."/>
            <person name="Xing Q."/>
            <person name="Dou J."/>
            <person name="Li Y."/>
            <person name="Mao J."/>
            <person name="Guo H."/>
            <person name="Dou H."/>
            <person name="Li T."/>
            <person name="Mu C."/>
            <person name="Jiang W."/>
            <person name="Fu Q."/>
            <person name="Fu X."/>
            <person name="Miao Y."/>
            <person name="Liu J."/>
            <person name="Yu Q."/>
            <person name="Li R."/>
            <person name="Liao H."/>
            <person name="Li X."/>
            <person name="Kong Y."/>
            <person name="Jiang Z."/>
            <person name="Chourrout D."/>
            <person name="Li R."/>
            <person name="Bao Z."/>
        </authorList>
    </citation>
    <scope>NUCLEOTIDE SEQUENCE [LARGE SCALE GENOMIC DNA]</scope>
    <source>
        <strain evidence="10 11">PY_sf001</strain>
    </source>
</reference>
<keyword evidence="2" id="KW-0964">Secreted</keyword>
<evidence type="ECO:0000313" key="10">
    <source>
        <dbReference type="EMBL" id="OWF48414.1"/>
    </source>
</evidence>
<dbReference type="PANTHER" id="PTHR24020">
    <property type="entry name" value="COLLAGEN ALPHA"/>
    <property type="match status" value="1"/>
</dbReference>
<dbReference type="CDD" id="cd01450">
    <property type="entry name" value="vWFA_subfamily_ECM"/>
    <property type="match status" value="1"/>
</dbReference>
<dbReference type="AlphaFoldDB" id="A0A210QI33"/>
<evidence type="ECO:0000256" key="7">
    <source>
        <dbReference type="ARBA" id="ARBA00023278"/>
    </source>
</evidence>
<evidence type="ECO:0000256" key="1">
    <source>
        <dbReference type="ARBA" id="ARBA00004498"/>
    </source>
</evidence>
<dbReference type="InterPro" id="IPR002035">
    <property type="entry name" value="VWF_A"/>
</dbReference>
<comment type="subcellular location">
    <subcellularLocation>
        <location evidence="1">Secreted</location>
        <location evidence="1">Extracellular space</location>
        <location evidence="1">Extracellular matrix</location>
    </subcellularLocation>
</comment>
<keyword evidence="6" id="KW-0325">Glycoprotein</keyword>
<feature type="signal peptide" evidence="8">
    <location>
        <begin position="1"/>
        <end position="33"/>
    </location>
</feature>
<keyword evidence="3" id="KW-0272">Extracellular matrix</keyword>
<evidence type="ECO:0000256" key="3">
    <source>
        <dbReference type="ARBA" id="ARBA00022530"/>
    </source>
</evidence>
<dbReference type="STRING" id="6573.A0A210QI33"/>
<evidence type="ECO:0000259" key="9">
    <source>
        <dbReference type="PROSITE" id="PS50234"/>
    </source>
</evidence>
<dbReference type="EMBL" id="NEDP02003547">
    <property type="protein sequence ID" value="OWF48414.1"/>
    <property type="molecule type" value="Genomic_DNA"/>
</dbReference>
<name>A0A210QI33_MIZYE</name>
<dbReference type="OrthoDB" id="6085948at2759"/>
<sequence>MSLSILCEHSCTAYSHSMLGYLVLLLTVVRASAVFTDNSKEKYIWCDGDPSDIFFLVDSSTSIWMKHFGMQREFIKEIVQHFPIGPTAMRVGLAVFSDRFYRVIRFNRYNNTKDLQQAIGRVPHIYGSTLTGYALQRLRTSVFRHARKNVTKIAVVMTDGVSRNSKKTAAQAELLKKSGVFVFAIGIGTKTRMSELISIGSTPSDQFVFSVASFEVLNEIRDALAYKACRVTPEKVLPYCAARRPTDVMFGFESAAMGAYRSAHVRKLIANVTGYFGNMEDGTLQAGLLQGLCNEKDIYLNEFKAKEDFVSDLQNVTVGGTRDILKDVKDMGYTEKNGGRQNARKMAVLFIDESTSDLDHIIDEIVQARSEGIEIFVVAIGDDLDLGNLVDVLDNPVERHLLAVSNHKDLDNVHTSYSEMLCEFIEEEPTPPLPA</sequence>
<dbReference type="InterPro" id="IPR036465">
    <property type="entry name" value="vWFA_dom_sf"/>
</dbReference>
<dbReference type="SMART" id="SM00327">
    <property type="entry name" value="VWA"/>
    <property type="match status" value="2"/>
</dbReference>
<dbReference type="Gene3D" id="3.40.50.410">
    <property type="entry name" value="von Willebrand factor, type A domain"/>
    <property type="match status" value="2"/>
</dbReference>
<keyword evidence="11" id="KW-1185">Reference proteome</keyword>
<proteinExistence type="predicted"/>
<protein>
    <submittedName>
        <fullName evidence="10">Cartilage matrix protein</fullName>
    </submittedName>
</protein>
<evidence type="ECO:0000256" key="5">
    <source>
        <dbReference type="ARBA" id="ARBA00022737"/>
    </source>
</evidence>
<dbReference type="SUPFAM" id="SSF53300">
    <property type="entry name" value="vWA-like"/>
    <property type="match status" value="2"/>
</dbReference>
<evidence type="ECO:0000256" key="2">
    <source>
        <dbReference type="ARBA" id="ARBA00022525"/>
    </source>
</evidence>
<keyword evidence="7" id="KW-0379">Hydroxylation</keyword>
<dbReference type="Proteomes" id="UP000242188">
    <property type="component" value="Unassembled WGS sequence"/>
</dbReference>
<evidence type="ECO:0000313" key="11">
    <source>
        <dbReference type="Proteomes" id="UP000242188"/>
    </source>
</evidence>
<evidence type="ECO:0000256" key="6">
    <source>
        <dbReference type="ARBA" id="ARBA00023180"/>
    </source>
</evidence>
<evidence type="ECO:0000256" key="8">
    <source>
        <dbReference type="SAM" id="SignalP"/>
    </source>
</evidence>
<comment type="caution">
    <text evidence="10">The sequence shown here is derived from an EMBL/GenBank/DDBJ whole genome shotgun (WGS) entry which is preliminary data.</text>
</comment>
<feature type="domain" description="VWFA" evidence="9">
    <location>
        <begin position="52"/>
        <end position="224"/>
    </location>
</feature>
<accession>A0A210QI33</accession>
<dbReference type="Pfam" id="PF00092">
    <property type="entry name" value="VWA"/>
    <property type="match status" value="2"/>
</dbReference>
<dbReference type="PROSITE" id="PS50234">
    <property type="entry name" value="VWFA"/>
    <property type="match status" value="2"/>
</dbReference>
<keyword evidence="5" id="KW-0677">Repeat</keyword>
<gene>
    <name evidence="10" type="ORF">KP79_PYT14771</name>
</gene>
<feature type="domain" description="VWFA" evidence="9">
    <location>
        <begin position="325"/>
        <end position="420"/>
    </location>
</feature>
<keyword evidence="4 8" id="KW-0732">Signal</keyword>
<evidence type="ECO:0000256" key="4">
    <source>
        <dbReference type="ARBA" id="ARBA00022729"/>
    </source>
</evidence>
<feature type="chain" id="PRO_5012577910" evidence="8">
    <location>
        <begin position="34"/>
        <end position="435"/>
    </location>
</feature>